<accession>A0AAF3FKB1</accession>
<protein>
    <recommendedName>
        <fullName evidence="2">Peptidase S1 domain-containing protein</fullName>
    </recommendedName>
</protein>
<keyword evidence="3" id="KW-1185">Reference proteome</keyword>
<evidence type="ECO:0000256" key="1">
    <source>
        <dbReference type="SAM" id="SignalP"/>
    </source>
</evidence>
<evidence type="ECO:0000259" key="2">
    <source>
        <dbReference type="PROSITE" id="PS50240"/>
    </source>
</evidence>
<dbReference type="PANTHER" id="PTHR24257:SF17">
    <property type="match status" value="1"/>
</dbReference>
<dbReference type="InterPro" id="IPR050850">
    <property type="entry name" value="Peptidase_S1_Elastase_sf"/>
</dbReference>
<feature type="signal peptide" evidence="1">
    <location>
        <begin position="1"/>
        <end position="18"/>
    </location>
</feature>
<dbReference type="SUPFAM" id="SSF50494">
    <property type="entry name" value="Trypsin-like serine proteases"/>
    <property type="match status" value="1"/>
</dbReference>
<feature type="domain" description="Peptidase S1" evidence="2">
    <location>
        <begin position="28"/>
        <end position="141"/>
    </location>
</feature>
<dbReference type="PANTHER" id="PTHR24257">
    <property type="entry name" value="CHYMOTRYPSIN-LIKE ELASTASE FAMILY MEMBER"/>
    <property type="match status" value="1"/>
</dbReference>
<evidence type="ECO:0000313" key="4">
    <source>
        <dbReference type="WBParaSite" id="MBELARI_LOCUS7435"/>
    </source>
</evidence>
<feature type="chain" id="PRO_5042182581" description="Peptidase S1 domain-containing protein" evidence="1">
    <location>
        <begin position="19"/>
        <end position="141"/>
    </location>
</feature>
<organism evidence="3 4">
    <name type="scientific">Mesorhabditis belari</name>
    <dbReference type="NCBI Taxonomy" id="2138241"/>
    <lineage>
        <taxon>Eukaryota</taxon>
        <taxon>Metazoa</taxon>
        <taxon>Ecdysozoa</taxon>
        <taxon>Nematoda</taxon>
        <taxon>Chromadorea</taxon>
        <taxon>Rhabditida</taxon>
        <taxon>Rhabditina</taxon>
        <taxon>Rhabditomorpha</taxon>
        <taxon>Rhabditoidea</taxon>
        <taxon>Rhabditidae</taxon>
        <taxon>Mesorhabditinae</taxon>
        <taxon>Mesorhabditis</taxon>
    </lineage>
</organism>
<name>A0AAF3FKB1_9BILA</name>
<dbReference type="WBParaSite" id="MBELARI_LOCUS7435">
    <property type="protein sequence ID" value="MBELARI_LOCUS7435"/>
    <property type="gene ID" value="MBELARI_LOCUS7435"/>
</dbReference>
<dbReference type="Pfam" id="PF00089">
    <property type="entry name" value="Trypsin"/>
    <property type="match status" value="1"/>
</dbReference>
<dbReference type="GO" id="GO:0006508">
    <property type="term" value="P:proteolysis"/>
    <property type="evidence" value="ECO:0007669"/>
    <property type="project" value="InterPro"/>
</dbReference>
<proteinExistence type="predicted"/>
<dbReference type="InterPro" id="IPR001254">
    <property type="entry name" value="Trypsin_dom"/>
</dbReference>
<dbReference type="InterPro" id="IPR009003">
    <property type="entry name" value="Peptidase_S1_PA"/>
</dbReference>
<sequence>MTTIKSILILSFVFKATQLTIFDRNEKIFNGFEAPRGFYPFVVAIFANNTDSWEHVSGGAVIEHEWILTAVHCLRTRPLKQCTANEFLVVAGTHRIKPNFDLTQQSRSVIAYFYPDPDREFHHQSGYLEDDIALLQHKRGK</sequence>
<dbReference type="PROSITE" id="PS50240">
    <property type="entry name" value="TRYPSIN_DOM"/>
    <property type="match status" value="1"/>
</dbReference>
<dbReference type="InterPro" id="IPR043504">
    <property type="entry name" value="Peptidase_S1_PA_chymotrypsin"/>
</dbReference>
<dbReference type="GO" id="GO:0004252">
    <property type="term" value="F:serine-type endopeptidase activity"/>
    <property type="evidence" value="ECO:0007669"/>
    <property type="project" value="InterPro"/>
</dbReference>
<dbReference type="Gene3D" id="2.40.10.10">
    <property type="entry name" value="Trypsin-like serine proteases"/>
    <property type="match status" value="1"/>
</dbReference>
<keyword evidence="1" id="KW-0732">Signal</keyword>
<dbReference type="AlphaFoldDB" id="A0AAF3FKB1"/>
<reference evidence="4" key="1">
    <citation type="submission" date="2024-02" db="UniProtKB">
        <authorList>
            <consortium name="WormBaseParasite"/>
        </authorList>
    </citation>
    <scope>IDENTIFICATION</scope>
</reference>
<dbReference type="Proteomes" id="UP000887575">
    <property type="component" value="Unassembled WGS sequence"/>
</dbReference>
<evidence type="ECO:0000313" key="3">
    <source>
        <dbReference type="Proteomes" id="UP000887575"/>
    </source>
</evidence>
<dbReference type="GO" id="GO:0005615">
    <property type="term" value="C:extracellular space"/>
    <property type="evidence" value="ECO:0007669"/>
    <property type="project" value="TreeGrafter"/>
</dbReference>